<dbReference type="InterPro" id="IPR039437">
    <property type="entry name" value="FrzH/put_lumazine-bd"/>
</dbReference>
<evidence type="ECO:0000256" key="1">
    <source>
        <dbReference type="SAM" id="SignalP"/>
    </source>
</evidence>
<dbReference type="RefSeq" id="WP_207989724.1">
    <property type="nucleotide sequence ID" value="NZ_CP071794.1"/>
</dbReference>
<reference evidence="2 3" key="1">
    <citation type="submission" date="2021-03" db="EMBL/GenBank/DDBJ databases">
        <title>Complete genome of Parasphingorhabdus_sp.JHSY0214.</title>
        <authorList>
            <person name="Yoo J.H."/>
            <person name="Bae J.W."/>
        </authorList>
    </citation>
    <scope>NUCLEOTIDE SEQUENCE [LARGE SCALE GENOMIC DNA]</scope>
    <source>
        <strain evidence="2 3">JHSY0214</strain>
    </source>
</reference>
<proteinExistence type="predicted"/>
<feature type="chain" id="PRO_5046916837" evidence="1">
    <location>
        <begin position="21"/>
        <end position="151"/>
    </location>
</feature>
<evidence type="ECO:0000313" key="2">
    <source>
        <dbReference type="EMBL" id="QTD57336.1"/>
    </source>
</evidence>
<name>A0ABX7T6W6_9SPHN</name>
<protein>
    <submittedName>
        <fullName evidence="2">Nuclear transport factor 2 family protein</fullName>
    </submittedName>
</protein>
<dbReference type="Gene3D" id="3.10.450.50">
    <property type="match status" value="1"/>
</dbReference>
<dbReference type="InterPro" id="IPR032710">
    <property type="entry name" value="NTF2-like_dom_sf"/>
</dbReference>
<keyword evidence="3" id="KW-1185">Reference proteome</keyword>
<keyword evidence="1" id="KW-0732">Signal</keyword>
<organism evidence="2 3">
    <name type="scientific">Parasphingorhabdus cellanae</name>
    <dbReference type="NCBI Taxonomy" id="2806553"/>
    <lineage>
        <taxon>Bacteria</taxon>
        <taxon>Pseudomonadati</taxon>
        <taxon>Pseudomonadota</taxon>
        <taxon>Alphaproteobacteria</taxon>
        <taxon>Sphingomonadales</taxon>
        <taxon>Sphingomonadaceae</taxon>
        <taxon>Parasphingorhabdus</taxon>
    </lineage>
</organism>
<dbReference type="Pfam" id="PF12893">
    <property type="entry name" value="Lumazine_bd_2"/>
    <property type="match status" value="1"/>
</dbReference>
<dbReference type="SUPFAM" id="SSF54427">
    <property type="entry name" value="NTF2-like"/>
    <property type="match status" value="1"/>
</dbReference>
<accession>A0ABX7T6W6</accession>
<evidence type="ECO:0000313" key="3">
    <source>
        <dbReference type="Proteomes" id="UP000663923"/>
    </source>
</evidence>
<sequence length="151" mass="16652">MKYWIVAIYFLCAFSQPATANGLADVMGDGPKSERMAVLQTLNTYLTVTDEKDHSAIEKSFHPTALLMSVSSKGALRSLTQDFWWERVSQIPEDQAPRTSKILIIDVSGHAAIARIDITNGGDGTTSTDYFNLQKTSAGWRIVNKTLSKPI</sequence>
<dbReference type="EMBL" id="CP071794">
    <property type="protein sequence ID" value="QTD57336.1"/>
    <property type="molecule type" value="Genomic_DNA"/>
</dbReference>
<dbReference type="Proteomes" id="UP000663923">
    <property type="component" value="Chromosome"/>
</dbReference>
<feature type="signal peptide" evidence="1">
    <location>
        <begin position="1"/>
        <end position="20"/>
    </location>
</feature>
<gene>
    <name evidence="2" type="ORF">J4G78_07335</name>
</gene>